<dbReference type="HOGENOM" id="CLU_3154727_0_0_0"/>
<accession>B3E1B3</accession>
<reference evidence="1 2" key="1">
    <citation type="journal article" date="2008" name="Biol. Direct">
        <title>Complete genome sequence of the extremely acidophilic methanotroph isolate V4, Methylacidiphilum infernorum, a representative of the bacterial phylum Verrucomicrobia.</title>
        <authorList>
            <person name="Hou S."/>
            <person name="Makarova K.S."/>
            <person name="Saw J.H."/>
            <person name="Senin P."/>
            <person name="Ly B.V."/>
            <person name="Zhou Z."/>
            <person name="Ren Y."/>
            <person name="Wang J."/>
            <person name="Galperin M.Y."/>
            <person name="Omelchenko M.V."/>
            <person name="Wolf Y.I."/>
            <person name="Yutin N."/>
            <person name="Koonin E.V."/>
            <person name="Stott M.B."/>
            <person name="Mountain B.W."/>
            <person name="Crowe M.A."/>
            <person name="Smirnova A.V."/>
            <person name="Dunfield P.F."/>
            <person name="Feng L."/>
            <person name="Wang L."/>
            <person name="Alam M."/>
        </authorList>
    </citation>
    <scope>NUCLEOTIDE SEQUENCE [LARGE SCALE GENOMIC DNA]</scope>
    <source>
        <strain evidence="2">Isolate V4</strain>
    </source>
</reference>
<sequence>MATPHDVEKATLSKSGMIKPQGKKIRFFLYNHKKAHKQLGAHLELFGC</sequence>
<gene>
    <name evidence="1" type="ordered locus">Minf_0854</name>
</gene>
<dbReference type="AlphaFoldDB" id="B3E1B3"/>
<name>B3E1B3_METI4</name>
<organism evidence="1 2">
    <name type="scientific">Methylacidiphilum infernorum (isolate V4)</name>
    <name type="common">Methylokorus infernorum (strain V4)</name>
    <dbReference type="NCBI Taxonomy" id="481448"/>
    <lineage>
        <taxon>Bacteria</taxon>
        <taxon>Pseudomonadati</taxon>
        <taxon>Verrucomicrobiota</taxon>
        <taxon>Methylacidiphilae</taxon>
        <taxon>Methylacidiphilales</taxon>
        <taxon>Methylacidiphilaceae</taxon>
        <taxon>Methylacidiphilum (ex Ratnadevi et al. 2023)</taxon>
    </lineage>
</organism>
<evidence type="ECO:0000313" key="1">
    <source>
        <dbReference type="EMBL" id="ACD82909.1"/>
    </source>
</evidence>
<proteinExistence type="predicted"/>
<dbReference type="Proteomes" id="UP000009149">
    <property type="component" value="Chromosome"/>
</dbReference>
<dbReference type="STRING" id="481448.Minf_0854"/>
<protein>
    <submittedName>
        <fullName evidence="1">Uncharacterized protein</fullName>
    </submittedName>
</protein>
<evidence type="ECO:0000313" key="2">
    <source>
        <dbReference type="Proteomes" id="UP000009149"/>
    </source>
</evidence>
<dbReference type="KEGG" id="min:Minf_0854"/>
<dbReference type="EMBL" id="CP000975">
    <property type="protein sequence ID" value="ACD82909.1"/>
    <property type="molecule type" value="Genomic_DNA"/>
</dbReference>